<evidence type="ECO:0000313" key="5">
    <source>
        <dbReference type="EMBL" id="MCU6697271.1"/>
    </source>
</evidence>
<dbReference type="Pfam" id="PF04586">
    <property type="entry name" value="Peptidase_S78"/>
    <property type="match status" value="1"/>
</dbReference>
<keyword evidence="2 5" id="KW-0645">Protease</keyword>
<evidence type="ECO:0000256" key="1">
    <source>
        <dbReference type="ARBA" id="ARBA00022612"/>
    </source>
</evidence>
<protein>
    <submittedName>
        <fullName evidence="5">HK97 family phage prohead protease</fullName>
    </submittedName>
</protein>
<dbReference type="GO" id="GO:0006508">
    <property type="term" value="P:proteolysis"/>
    <property type="evidence" value="ECO:0007669"/>
    <property type="project" value="UniProtKB-KW"/>
</dbReference>
<feature type="domain" description="Prohead serine protease" evidence="4">
    <location>
        <begin position="22"/>
        <end position="181"/>
    </location>
</feature>
<evidence type="ECO:0000259" key="4">
    <source>
        <dbReference type="Pfam" id="PF04586"/>
    </source>
</evidence>
<dbReference type="EMBL" id="JAOQKC010000012">
    <property type="protein sequence ID" value="MCU6697271.1"/>
    <property type="molecule type" value="Genomic_DNA"/>
</dbReference>
<sequence>MEQNKKNMEKMEAGREYRAMQMEIRESDEGKLLVEGYATTFNEPYTLYDGRYYKIIEQIDSHAFDECDMSDVIMQYDHEGRVFARNKNGTLELSVDDKGLKIRANLGGTEIGKQLYEEIKGGYTDKMSFGFTVGEDKKEYVMDYENDVETCTRTITKVKKLFDVSAVSLPANDMTSISARRFSDGVIEKIKAERLERANRIKKIKIMMEV</sequence>
<gene>
    <name evidence="5" type="ORF">OCV63_10220</name>
</gene>
<dbReference type="GO" id="GO:0008233">
    <property type="term" value="F:peptidase activity"/>
    <property type="evidence" value="ECO:0007669"/>
    <property type="project" value="UniProtKB-KW"/>
</dbReference>
<dbReference type="InterPro" id="IPR006433">
    <property type="entry name" value="Prohead_protease"/>
</dbReference>
<comment type="caution">
    <text evidence="5">The sequence shown here is derived from an EMBL/GenBank/DDBJ whole genome shotgun (WGS) entry which is preliminary data.</text>
</comment>
<accession>A0ABT2RY70</accession>
<evidence type="ECO:0000256" key="3">
    <source>
        <dbReference type="ARBA" id="ARBA00022801"/>
    </source>
</evidence>
<evidence type="ECO:0000256" key="2">
    <source>
        <dbReference type="ARBA" id="ARBA00022670"/>
    </source>
</evidence>
<reference evidence="5 6" key="1">
    <citation type="journal article" date="2021" name="ISME Commun">
        <title>Automated analysis of genomic sequences facilitates high-throughput and comprehensive description of bacteria.</title>
        <authorList>
            <person name="Hitch T.C.A."/>
        </authorList>
    </citation>
    <scope>NUCLEOTIDE SEQUENCE [LARGE SCALE GENOMIC DNA]</scope>
    <source>
        <strain evidence="5 6">Sanger_04</strain>
    </source>
</reference>
<dbReference type="Proteomes" id="UP001652461">
    <property type="component" value="Unassembled WGS sequence"/>
</dbReference>
<dbReference type="InterPro" id="IPR054613">
    <property type="entry name" value="Peptidase_S78_dom"/>
</dbReference>
<organism evidence="5 6">
    <name type="scientific">Laedolimicola ammoniilytica</name>
    <dbReference type="NCBI Taxonomy" id="2981771"/>
    <lineage>
        <taxon>Bacteria</taxon>
        <taxon>Bacillati</taxon>
        <taxon>Bacillota</taxon>
        <taxon>Clostridia</taxon>
        <taxon>Lachnospirales</taxon>
        <taxon>Lachnospiraceae</taxon>
        <taxon>Laedolimicola</taxon>
    </lineage>
</organism>
<keyword evidence="6" id="KW-1185">Reference proteome</keyword>
<name>A0ABT2RY70_9FIRM</name>
<keyword evidence="1" id="KW-1188">Viral release from host cell</keyword>
<keyword evidence="3" id="KW-0378">Hydrolase</keyword>
<evidence type="ECO:0000313" key="6">
    <source>
        <dbReference type="Proteomes" id="UP001652461"/>
    </source>
</evidence>
<dbReference type="NCBIfam" id="TIGR01543">
    <property type="entry name" value="proheadase_HK97"/>
    <property type="match status" value="1"/>
</dbReference>
<proteinExistence type="predicted"/>
<dbReference type="RefSeq" id="WP_262670788.1">
    <property type="nucleotide sequence ID" value="NZ_JAOQKC010000012.1"/>
</dbReference>